<keyword evidence="7" id="KW-0807">Transducer</keyword>
<evidence type="ECO:0000256" key="5">
    <source>
        <dbReference type="ARBA" id="ARBA00023136"/>
    </source>
</evidence>
<keyword evidence="4 8" id="KW-1133">Transmembrane helix</keyword>
<dbReference type="PROSITE" id="PS00237">
    <property type="entry name" value="G_PROTEIN_RECEP_F1_1"/>
    <property type="match status" value="1"/>
</dbReference>
<evidence type="ECO:0000256" key="8">
    <source>
        <dbReference type="SAM" id="Phobius"/>
    </source>
</evidence>
<evidence type="ECO:0000256" key="3">
    <source>
        <dbReference type="ARBA" id="ARBA00022692"/>
    </source>
</evidence>
<keyword evidence="3 7" id="KW-0812">Transmembrane</keyword>
<name>A0A210QQP3_MIZYE</name>
<evidence type="ECO:0000313" key="11">
    <source>
        <dbReference type="Proteomes" id="UP000242188"/>
    </source>
</evidence>
<dbReference type="Pfam" id="PF00001">
    <property type="entry name" value="7tm_1"/>
    <property type="match status" value="1"/>
</dbReference>
<keyword evidence="7" id="KW-0297">G-protein coupled receptor</keyword>
<dbReference type="SUPFAM" id="SSF81321">
    <property type="entry name" value="Family A G protein-coupled receptor-like"/>
    <property type="match status" value="1"/>
</dbReference>
<comment type="subcellular location">
    <subcellularLocation>
        <location evidence="1">Cell membrane</location>
        <topology evidence="1">Multi-pass membrane protein</topology>
    </subcellularLocation>
</comment>
<proteinExistence type="inferred from homology"/>
<dbReference type="Proteomes" id="UP000242188">
    <property type="component" value="Unassembled WGS sequence"/>
</dbReference>
<comment type="caution">
    <text evidence="10">The sequence shown here is derived from an EMBL/GenBank/DDBJ whole genome shotgun (WGS) entry which is preliminary data.</text>
</comment>
<reference evidence="10 11" key="1">
    <citation type="journal article" date="2017" name="Nat. Ecol. Evol.">
        <title>Scallop genome provides insights into evolution of bilaterian karyotype and development.</title>
        <authorList>
            <person name="Wang S."/>
            <person name="Zhang J."/>
            <person name="Jiao W."/>
            <person name="Li J."/>
            <person name="Xun X."/>
            <person name="Sun Y."/>
            <person name="Guo X."/>
            <person name="Huan P."/>
            <person name="Dong B."/>
            <person name="Zhang L."/>
            <person name="Hu X."/>
            <person name="Sun X."/>
            <person name="Wang J."/>
            <person name="Zhao C."/>
            <person name="Wang Y."/>
            <person name="Wang D."/>
            <person name="Huang X."/>
            <person name="Wang R."/>
            <person name="Lv J."/>
            <person name="Li Y."/>
            <person name="Zhang Z."/>
            <person name="Liu B."/>
            <person name="Lu W."/>
            <person name="Hui Y."/>
            <person name="Liang J."/>
            <person name="Zhou Z."/>
            <person name="Hou R."/>
            <person name="Li X."/>
            <person name="Liu Y."/>
            <person name="Li H."/>
            <person name="Ning X."/>
            <person name="Lin Y."/>
            <person name="Zhao L."/>
            <person name="Xing Q."/>
            <person name="Dou J."/>
            <person name="Li Y."/>
            <person name="Mao J."/>
            <person name="Guo H."/>
            <person name="Dou H."/>
            <person name="Li T."/>
            <person name="Mu C."/>
            <person name="Jiang W."/>
            <person name="Fu Q."/>
            <person name="Fu X."/>
            <person name="Miao Y."/>
            <person name="Liu J."/>
            <person name="Yu Q."/>
            <person name="Li R."/>
            <person name="Liao H."/>
            <person name="Li X."/>
            <person name="Kong Y."/>
            <person name="Jiang Z."/>
            <person name="Chourrout D."/>
            <person name="Li R."/>
            <person name="Bao Z."/>
        </authorList>
    </citation>
    <scope>NUCLEOTIDE SEQUENCE [LARGE SCALE GENOMIC DNA]</scope>
    <source>
        <strain evidence="10 11">PY_sf001</strain>
    </source>
</reference>
<dbReference type="GO" id="GO:0004930">
    <property type="term" value="F:G protein-coupled receptor activity"/>
    <property type="evidence" value="ECO:0007669"/>
    <property type="project" value="UniProtKB-KW"/>
</dbReference>
<evidence type="ECO:0000256" key="1">
    <source>
        <dbReference type="ARBA" id="ARBA00004651"/>
    </source>
</evidence>
<dbReference type="InterPro" id="IPR000276">
    <property type="entry name" value="GPCR_Rhodpsn"/>
</dbReference>
<evidence type="ECO:0000256" key="6">
    <source>
        <dbReference type="ARBA" id="ARBA00023170"/>
    </source>
</evidence>
<evidence type="ECO:0000256" key="7">
    <source>
        <dbReference type="RuleBase" id="RU000688"/>
    </source>
</evidence>
<feature type="domain" description="G-protein coupled receptors family 1 profile" evidence="9">
    <location>
        <begin position="47"/>
        <end position="311"/>
    </location>
</feature>
<dbReference type="InterPro" id="IPR017452">
    <property type="entry name" value="GPCR_Rhodpsn_7TM"/>
</dbReference>
<dbReference type="GO" id="GO:0005886">
    <property type="term" value="C:plasma membrane"/>
    <property type="evidence" value="ECO:0007669"/>
    <property type="project" value="UniProtKB-SubCell"/>
</dbReference>
<dbReference type="PRINTS" id="PR00237">
    <property type="entry name" value="GPCRRHODOPSN"/>
</dbReference>
<dbReference type="PROSITE" id="PS50262">
    <property type="entry name" value="G_PROTEIN_RECEP_F1_2"/>
    <property type="match status" value="1"/>
</dbReference>
<keyword evidence="2" id="KW-1003">Cell membrane</keyword>
<feature type="transmembrane region" description="Helical" evidence="8">
    <location>
        <begin position="69"/>
        <end position="94"/>
    </location>
</feature>
<organism evidence="10 11">
    <name type="scientific">Mizuhopecten yessoensis</name>
    <name type="common">Japanese scallop</name>
    <name type="synonym">Patinopecten yessoensis</name>
    <dbReference type="NCBI Taxonomy" id="6573"/>
    <lineage>
        <taxon>Eukaryota</taxon>
        <taxon>Metazoa</taxon>
        <taxon>Spiralia</taxon>
        <taxon>Lophotrochozoa</taxon>
        <taxon>Mollusca</taxon>
        <taxon>Bivalvia</taxon>
        <taxon>Autobranchia</taxon>
        <taxon>Pteriomorphia</taxon>
        <taxon>Pectinida</taxon>
        <taxon>Pectinoidea</taxon>
        <taxon>Pectinidae</taxon>
        <taxon>Mizuhopecten</taxon>
    </lineage>
</organism>
<feature type="transmembrane region" description="Helical" evidence="8">
    <location>
        <begin position="30"/>
        <end position="57"/>
    </location>
</feature>
<keyword evidence="11" id="KW-1185">Reference proteome</keyword>
<protein>
    <submittedName>
        <fullName evidence="10">[Arg8]-vasotocin receptor</fullName>
    </submittedName>
</protein>
<keyword evidence="6 7" id="KW-0675">Receptor</keyword>
<dbReference type="GO" id="GO:0042277">
    <property type="term" value="F:peptide binding"/>
    <property type="evidence" value="ECO:0007669"/>
    <property type="project" value="TreeGrafter"/>
</dbReference>
<accession>A0A210QQP3</accession>
<dbReference type="OrthoDB" id="5987909at2759"/>
<feature type="transmembrane region" description="Helical" evidence="8">
    <location>
        <begin position="146"/>
        <end position="167"/>
    </location>
</feature>
<dbReference type="PANTHER" id="PTHR24241:SF117">
    <property type="entry name" value="G-PROTEIN COUPLED RECEPTORS FAMILY 1 PROFILE DOMAIN-CONTAINING PROTEIN"/>
    <property type="match status" value="1"/>
</dbReference>
<evidence type="ECO:0000256" key="4">
    <source>
        <dbReference type="ARBA" id="ARBA00022989"/>
    </source>
</evidence>
<keyword evidence="5 8" id="KW-0472">Membrane</keyword>
<comment type="similarity">
    <text evidence="7">Belongs to the G-protein coupled receptor 1 family.</text>
</comment>
<sequence length="431" mass="48893">MTSTTAGFEQVTTNISEPVSDSPDVWTPEIVTTVTTVMFILVVTLVGNGLMIVLLLWKRSRRVKRVNIFMTNLAIGDLAVACITMTTEILFVAFGEWVLGPVLCKLTVYLQVVTLASATFLLTGMSIDRYQVIVRPMQSLANRPKIWTKVALAWTLALIFAVPQLFIFKEERVTRSDGSTKLKCLSHGYDHPWQRKLYFTFFSSYVLLVPSVLMFYCYYNIAKVVWSRGSSIRGRNSSPRMSGKRNLISASRMRVVTMTLTVIIGFLVCMMPYFAISLIRIYSDYKFQLKQALKVSEIIFMVHSAVNPVFYAIFTMHQCRCNTLSCPCRQKKTKLKTTSGPGSKCCNYMATFQSSGSYGNKVIIAKHSMNAEKSRTKKDTRHSTIIIPRAYVRETKVNYRFEIGINVEERKGSDPNMDYCYVECTDSASFI</sequence>
<dbReference type="EMBL" id="NEDP02002396">
    <property type="protein sequence ID" value="OWF51052.1"/>
    <property type="molecule type" value="Genomic_DNA"/>
</dbReference>
<dbReference type="STRING" id="6573.A0A210QQP3"/>
<dbReference type="PANTHER" id="PTHR24241">
    <property type="entry name" value="NEUROPEPTIDE RECEPTOR-RELATED G-PROTEIN COUPLED RECEPTOR"/>
    <property type="match status" value="1"/>
</dbReference>
<feature type="transmembrane region" description="Helical" evidence="8">
    <location>
        <begin position="295"/>
        <end position="314"/>
    </location>
</feature>
<dbReference type="GO" id="GO:0032870">
    <property type="term" value="P:cellular response to hormone stimulus"/>
    <property type="evidence" value="ECO:0007669"/>
    <property type="project" value="TreeGrafter"/>
</dbReference>
<feature type="transmembrane region" description="Helical" evidence="8">
    <location>
        <begin position="106"/>
        <end position="125"/>
    </location>
</feature>
<evidence type="ECO:0000256" key="2">
    <source>
        <dbReference type="ARBA" id="ARBA00022475"/>
    </source>
</evidence>
<feature type="transmembrane region" description="Helical" evidence="8">
    <location>
        <begin position="255"/>
        <end position="275"/>
    </location>
</feature>
<dbReference type="Gene3D" id="1.20.1070.10">
    <property type="entry name" value="Rhodopsin 7-helix transmembrane proteins"/>
    <property type="match status" value="1"/>
</dbReference>
<evidence type="ECO:0000313" key="10">
    <source>
        <dbReference type="EMBL" id="OWF51052.1"/>
    </source>
</evidence>
<dbReference type="AlphaFoldDB" id="A0A210QQP3"/>
<gene>
    <name evidence="10" type="ORF">KP79_PYT00782</name>
</gene>
<feature type="transmembrane region" description="Helical" evidence="8">
    <location>
        <begin position="197"/>
        <end position="219"/>
    </location>
</feature>
<evidence type="ECO:0000259" key="9">
    <source>
        <dbReference type="PROSITE" id="PS50262"/>
    </source>
</evidence>